<dbReference type="InterPro" id="IPR012334">
    <property type="entry name" value="Pectin_lyas_fold"/>
</dbReference>
<dbReference type="SMART" id="SM00912">
    <property type="entry name" value="Haemagg_act"/>
    <property type="match status" value="1"/>
</dbReference>
<keyword evidence="5" id="KW-1185">Reference proteome</keyword>
<proteinExistence type="predicted"/>
<evidence type="ECO:0000313" key="4">
    <source>
        <dbReference type="EMBL" id="MBB4096838.1"/>
    </source>
</evidence>
<dbReference type="Gene3D" id="2.160.20.10">
    <property type="entry name" value="Single-stranded right-handed beta-helix, Pectin lyase-like"/>
    <property type="match status" value="1"/>
</dbReference>
<evidence type="ECO:0000313" key="5">
    <source>
        <dbReference type="Proteomes" id="UP000557392"/>
    </source>
</evidence>
<dbReference type="InterPro" id="IPR011050">
    <property type="entry name" value="Pectin_lyase_fold/virulence"/>
</dbReference>
<feature type="signal peptide" evidence="2">
    <location>
        <begin position="1"/>
        <end position="33"/>
    </location>
</feature>
<dbReference type="NCBIfam" id="TIGR01901">
    <property type="entry name" value="adhes_NPXG"/>
    <property type="match status" value="1"/>
</dbReference>
<dbReference type="InterPro" id="IPR041248">
    <property type="entry name" value="YDG"/>
</dbReference>
<protein>
    <submittedName>
        <fullName evidence="4">Filamentous hemagglutinin family protein</fullName>
    </submittedName>
</protein>
<feature type="domain" description="Filamentous haemagglutinin FhaB/tRNA nuclease CdiA-like TPS" evidence="3">
    <location>
        <begin position="45"/>
        <end position="157"/>
    </location>
</feature>
<sequence>MSALRRRPNRRLLTTSAFGALALAAVWAAPAHAQLVQGGTPAQSNGAGPAIDQSLPNTTTVTMGAGATRTVIDWDKFDINSGDTANFVFANRSDIVLNRVSGAGSTINGSLNGMIGAGGPTGGNIWIYNANGVVIGANARISTGGLLVTTAAIDRATDSSAGGFLDGGSTQFGFTGAGTGNITVQNGAQINSHGGAIALVAPVVTTETGSSISAQDGGNVLVGSASKYQISFRPTSTDDMDLLSFEVADGAGTSGTDAINLAGNIGGNRVFVAAVSKSGLVAGIMNTGTISATTVATDETGAIVLSANHDIVNGAAAAAPLSGIGAGYVTTYGGSVAGPKVDFVASENVLLRGDVGESGAVVNLRSDNTDVKQYAGVITADTLTASAQTGINFNSFSANRVDKLGALNTVTGDLAYIGDEDGVILTGAISAPGKVTLGARGFMDTTTGSISAGSLELSLGGGGSFKVNGDANIGYGQSQGAVTIQATGGITLSNEFGMLLGDQLSLTADTGAIRETGGFISGGGTVIANAAGEIDLGGANSFTSLTANSADGERVTVNATGNLDFKVNTFSLARFTVGGNATSSGTNALNSGGLFVTAGGAINLSSDGGYTEFGDLSAGGNITLAMDGNLVLGGVIHAGNALSLTSRGGAIRQTSGTISLGTSFTLNAVTGIDLNQTGNHLGDQSLVSDVTSGNGSAVRIRGDAMKLYLHGALGDVSLYGESGDVVVGPGLTASSLTAEAARDIQIGSNGNTVAVDTYHRLIGTNVSVYNNGDFTVDGDVGRADVGRVELVAPNGTLTQAAGTIFGADISLRATYAIKQDSSASVQASNGVFGALAGTDLLLTGANRLGDFPYFSWGTNANVTIRSLGNLSVDTSLGAWLVPVHTLKLISDEGSVGVYGGFTADTLNVQAHGDIMLDDATYIVSKVGSVTGLTSATGNISLREDNGFTIDGDISAAAGNITLKSGGAIDANSGALSLGGTLAVTAGGGASLTGAGAIKLGAVSTSGGGNFYLGSDGNIELTGAINTGTSNLILSTTNGAITSNGGTISAFSTTADATGAITLVGSGYANFWAISSGGGAIHLSSDNDLGFAANTTGTLTVETGGQASNTGDVVASSVSISAGTGINLVNTGFTVDIGSFSHLSTDDGLVSLDLTGDIKLDGDVTAGGTGNTVSLISGGSILQNSGTITGDNIKLNGASGITQGSGATLHGGALSLTSGGSVALGQANDFTSIAVLSIGGDLTLRNLGSIDLDPTVGGGATLGGALTVTSDTGDISAGNVVTTSKLTATALNGSILLGGGGHLIGSLGTLKAGGDIEIGTDLPGFALTGDITATNVTLLAMNGGITQNAGTKITAGTLNATANNNITLDQANAVTTVGSLNANLFTSGHSITFRNNGDIILNGRVDAAGGTLRLTSNTGGISQNSGAGIYVLADQLFLSGASDVTLLSTSNNIATLGGASSTNGGIFYRDANGFDIAGNITATTAGTGGVSLRTAGAGSITQSAGIIDVDYLGVITVGGGSATFNQANRIHRLIATSGNGTLSLNSTTDLLIDQSVYFSTISLSSGGAITQSNAATFGANTANLSAVTGINLPGATLFGGYNGILNLGTVTNTTSGGINIVSYSGSHTSLTGNISAAGQTVSITDVAGYILQTGGVITADTLSMSATGGINVGGANQVANLGAMTGPGVTFANAGNFNVTQSIGVSAGIYLTSNSGAITQNAGTTLTADTIALNAGTAISQGTGASLHTTNLSLTSGGNTTLGEANDFTTLTDLAVGGDLTLRNLGNIDLSPILGGTGGYRTGGALTLISDTGNILSTNSGIDTSRLTVSAAGSISLDGTIASLGTITAGQSILLTTYNGSMVLTGNVTGRNISLYGNTGLSQTGGIIDADRLNVITNGNISLTGANQIDVVGRLDTDQYDSGTGHDITLHNVGAIVLDYQIEAPDGTVTLTSDTGGISQTSFSNRFEAGTLKANAAGDIVLDYAGNAIGHLGAIRSQGGGVTIVDANAFDLTGQVRAAGALSLTSGGAITTNGGLVVAGGLLNVSATSANLVAGGNIQLGTVTTNGNFAIDTDGNLTVAGLLNTNGGDAALTANFGTIGRGASGTISANKVTATAHDSIRLDSTGNAIIWASSSNGGDINLTGNADIFFKIDTTGDLTVDAGGYAGNNDSVIANSVGINAAGGVYLNDQTVTINVGSYRYLTSSAGAIDVENQGDINLDGDVTASGGTGSSYVRLNSSQGSLLQYSGTISGYSVELDAAQSVTQDASAKVVAGDYGLSFRATDVSLLGANEIPSISIYTVTHDLALRAVGTINMSGSANQAGSNHYTTLISDTGDIIGGPINADRLSATASNGKLVFNYGNNHIGSLGDLTAKNTGGTDIDIFSDSLLALTGNITGGGVNIYAVQGINQTGGAITADRLYTGTSGDLLLGGANNFGQLLDFGHGNGKNVTIRNLGSITLPGTANSFGTLTLTSDTGSIGQTSAITVATLIANAATGINLTQANNFTTLSGLSTGVGDIRIADTNGFAIEGDITAPGTVALASGGNITTGTTTVGVVTTPHGKVDADTLTVSAVNATVYTAGDINLGASSVSSGFTLVADGSIDLTATSNFFAASLIANTGSITQSAGIVTGNTVLTGAAGSITLDKANSLSSFGGTSQGGGTVTFNNAGTSTLDLTVSTTGNAVVTTAGGVLGAYIRAGDLSLTAGGAIDLTFNTDVNSVSKLVTTSGNVLFTDANSFQILGDVTAGTSTLGTVDLRANMGGISQFGGTITGDDVHLTSVGNLSQVGTTARIVANTIALSGYAIIFNGANSFNSTGSSVSVATNGGLILRNAGSIDLDALGGFTSGGNLALTSDNGSITSTGAISANALSAIAEHGTVSFGNAANSFTYLGAVSASGDATFTTGSTSLGLLNNISVGGRLTLGAQGAITQGNNSTLTATSLYATAGGATGAITLGAANDIGTLGALTADGDVSFHDINGFQIAGNVRGDHVTLIADAGAIRENSGTVIANHLTASAVDGLVLNQIGNQIHTIDGLTNSSSAANVGIAIASDVEMHLAGDVTAPGQYVSFFVGNGALVQDSGTITGGYLRLRLMNGSATLGANALDNLDSIQIDNGDFTANSNLSTGALGLNGNIVVSGTTTLTNAAGITQGQGGVINTYNLNLNTAGTLDMGNVINIVGGQANITMGSGSFLSYGDLNLRLNASGAATITSQGNINFTGAGSSSAGTLTLSAANGIYSGPGAGGQIAVDHLGTVTNSGSGGIALNLLGTVILEGDITAAGQTVSITAEDGLSQATGNVITANRLNVATTAPNASAVLDNANQVGTFGLNVTGDATLRSALATTLASGMSVGGSLTVNTPGDIVVAGGTVGGTLALYSGGAVNGTGYVSADRLTGSAEDNFNLDFTNLNTLDSIESGTDIQINTSSSNLNIVGDITAAGGIELSGHTLNQSAGTITTGANSGIGLSTDGAITQTGGRIIAKYISAVGGDISLLGANQVGAIGNYLSSGGTSIAFRNQGSIEANSDFRFYNGRGALTLISDTGAITQSVAVDATSVTLSAATGIDFSNAGNTIDAIGGLSNSTSGAGGIAFRSQNSVTINGDITGVGQTVTLASGGALTQNSGRIVTSLLDASAVTGLTLTSTTNNITGIAGLSNATSGGIAYTDADGFNINGNISAAGQALSLRSMNATTGYILQAGSSLITAGTLNVTGGAYVELKGLSGIGNAIDALGNVDTQLVLAVSGPLDLRGDIATNYVDLTANGAITQSGGRIVNTGPAGQLSFLGTSISLTSATNQLDRANLVTASGSGDITAVSNGNTRFNRLEGGNVSLTVTNGSIGSLGDNADIDTLTASASGGISLGGRIGQIGDVTAGGDAAFRSSSSFDLSGNINIGTGRLSLSSGVSITQFGGSITAGGLDASAVNVINLLGSANTIGTIYGLTTQSGDITYTGASGVVLAGDITAGNSGDIRLTVAAGSITQNAGILTGRILNANAIGDITLTRENQLVQLGGLSTGGAISYTGHGDYGVAGNLVGSSVTLNSTTGAITQTVGAIVTANLSAHASTGLDLFGANNFDALGDLSTTTGNLRLRNYGELVLSNLSVGGDLTLLSDTRIIGQNLGTTLTVGGTATLTAFAGINLNRANSVARFGEVRNVGGLGSITLTNAGDLVLTDNISTLSQQVSLYSNNGAILQQGGVISTGNLVAHANGSITLDSANNIEPVLVTELISTTGSISYRSTNAILLGPVSAAGQLSLTSDSGGITQNVAISAGSLSATSLDGDIVLDQANTIGAVGNVATDGSFTFNTTGNLSLTGTITAPTLVKLSAGGNITQVAATGVIESSQLQATSGVTAANGISLLGHNDVAQAMLNSNGKDLRFRNTGDFELGNISAAGHIVEMISDGGAVTQLAGTSILAGTFSATGTNVVLDNTGNQISRIGLISTGSDLSLRNGVALQIDAINAGSHNVTINNGGDISGGNITANLLTVNPIGGGVFLNTANHVNSIGGFNGYQFEFVNDGSFAIAGAIQNGMYQTFLTSQSGSISMAGGAVNSGGVTLQAATGISITGNLSYVYGATTTTGDVSILSGLLDIQGDIRGDTVTLGGTANGGFIRQTSGSITANLLNASGYGSVNLDGTTNHIAALGTLSSSFGDVVIKSLDAVALTGNIDASGYLSLDAGGAIDQTGGRIKAGWLYVNAAGDVTLDAANLVDAGGTVSLSGDNVTFVNDGTFTVGGIDAGTTGAIDLTSTNGNIWQSGVMNGGSLTASAHGSISFNQSNVIGTLGKLSAGTELTYYGSTAYALTDDVTAGITASLNGGAGISQTGGTITAQSLAVNAGSADLRQANVVDQLGLVTTSGDFLFRNVGDIELWASGNSVVGGKFGLYSDTGSVTNPGALFTANIVDVTAAGEVNLNGGNFNFIDRLVSQNGDVTVITTSNIFGGNLISAVNGTVDLTVGRITANSVKASLLNVDATGHDIELTGDNLIDRLGYLFGDNISLAVGQTAITGSINASNSIAFVRSGLATDFALGMGSSGALRARMISLSNTGSAGTATLTSITTPSSQLELNFNFNGNASINASSSAIYLNNAVVDGDLSLRANGAITASGAPSAISGTISAQNNTGDISLNFGTDNIGHFGDILTGSGYIGLGAASVDLTGTVQAGGGGGVFLSATNGSITQASGSVIAAANIQGMATGDVLLGGNNTIGRINGLTATGDLTFKTSGALNISGTLTAGATSAMTLTAGGDIRITGADPVSGGTLNVFTPGAWASFYGTPMNPRTVSFRALGNVSAGNFEIYNAGSLDLTGNFVATMGAVIDVDGQLTQSGGSLTADLLTLNGYGITAERQNHVNRLQGSAYGGTAFSFTNAGGLTLIGNLGSGDVTLDIGGNFINNAGIDTNGDIRITAAGGYMRELWGNSVTVIGGANDLTIGNIITSDDISVTATGNVTVGTLYRSSNNDVAGDGYNALISGHNVMLGAPGGSNSVDYSVGATPGTITVLATGDATLAVDAMYNTAVSISAAGDVHAESNNQLLLGNVSGANVTLIAGTDLIASSITTPGVYSVTADDIGGGAFNILGGNPLDILITDTAGDLTLSGTIAARRNTTITAAGNVLGGTAILGAGLAMDGTLTVNGANITLAEANNAYDVVLNGTGTVDVGTVSVGRDYALTGRTFLNSALTPVGLQTGSFTLTGLGALDLGGATVTYKGDIDFNVAGLLSNGSINSTHGAVTGGANAINLDQITAATEIDLSSTMGGLQLVHAGASTGSVTLRGQANLTVTGGVEAGTDVNLTSMGSTTAGSASAGRDISVFSLMGNATLRQAKLTGTTGSLSVQSITGTATLGASNIGSITTDNYFERAADSVGTVSVTGSGGAFVNLDHSAALDLVRAQNVGVNVSFGDLAIDRLDAGTGTAAVLLGGDALTVRTVIASGGFRLDAQGNVTLGADAGVTPGTSNTVSTGGTLGGNSGGGIVVSQGGNVSINLSGVTGVFDAVRADAGDVAIAVGTGDLGINQLRGHNISASVDGVLTMFDVGNSGGSYTLTAADFGGDALHPTLSGGAGAFGDVTIIDTAGDLGASGVFISSGDIHVEAQHGAITGLLSLDAQGDVTAIGQGVRLYGVFGHNVTIDAGTGTAEVVNSVGVDNNYTLTAGDFAGETLAPWSSRAGSLTITDTVGDFDFGATDFLFMGAISISASHGLLNIGNLQAGSAISLTAGTDLSLASARYFDTGANSLSLIAGGDLRFGAADAASVTAGNVFTNYGASLTGTTIQAGGNVAINLYEASALGAIDGGTVQISVRNGDFSAGNIDAVGAIAVQGPSGRLTLGDVTTSAGHINISGQGNTSLGDVRGNFVVNLAASTGSLTLGNVTGGDVSLQAARAITGASVSAATLGVVTVNGDVDLDAGGTGSRVARLTGLAVHGGFALRNLADLALDGAIEVGGTLNLGVTGALSQSSGYIAADRLQGQVTGAATLGGDNRIGVLGDFSANGLKLNTIAALVIDGLVQGNGGSVTIASHGGMEIGTDGSIVSSAGGDAITLASDGLFANFAGASALSASNGRWLVYTQTGGNPGISDPGNDFGGLAGISYYGDAYDFATGSFATAPNAGNRFVYGYRPVLTVTPSSLHLVYDGTVPNVTTTITGLVNGDSAANAWSGAAEISGVGRNAGTYFAYSALGTLASEMGYTFAFVPGTVVIDPRVISAVLNANDKTYDGTLGATGTFGLNGVLAGDTVGVNGAGLAFDNKNAGTRTVTAGGLTLSGNDAGNYVLAATTVTDLADILAKAITATLSANGKTYDGTTAATGALTLNGLIGNDQVSANGSYAFDSKNAGTGRTVTASGIALSGNDAGNYVLSGTSVTALVDILAKTITATLSANGKTYDGTTAATGTLTLGGVIGNDQVSANGSLAFDGKNAGTGRTVTASGITLSGADAGNYTVNLSATALADILAKAITVTLTANDRSYDGTTAATGTLGLNGVVSGDAVSANSTGMAFDNKNAGTGRTVTASGISLSGADAGNYVIASTMATDLADIVAKAITATLAANGKTYDGTTAATGSLSLNGVLSGEQVTVGTSGIAFDSKNAGTRTATAGGLMLGGADAGNYTITGTTTGTAVISPRAITATATADGRAYDGTTATTGRIALTGLISGDTVTGTASYRFADANAGTGRTVQVSGLALTGADAANYSVTLSGTPVTADITRRAVTVTVNGTTKIFGQPDPVFGYTVSNGSVVNGDGFTGALARAAGEQVGSYAIGQGTLALSANYLLTVIPGTLVISFTQSGADAGDALKTLQVGIGGGFSLNQDPSRNLEGDGEGEDQADNDK</sequence>
<accession>A0A7W6JP22</accession>
<feature type="region of interest" description="Disordered" evidence="1">
    <location>
        <begin position="7288"/>
        <end position="7312"/>
    </location>
</feature>
<name>A0A7W6JP22_9SPHN</name>
<keyword evidence="2" id="KW-0732">Signal</keyword>
<dbReference type="InterPro" id="IPR043709">
    <property type="entry name" value="DUF5649"/>
</dbReference>
<dbReference type="EMBL" id="JACIEH010000001">
    <property type="protein sequence ID" value="MBB4096838.1"/>
    <property type="molecule type" value="Genomic_DNA"/>
</dbReference>
<comment type="caution">
    <text evidence="4">The sequence shown here is derived from an EMBL/GenBank/DDBJ whole genome shotgun (WGS) entry which is preliminary data.</text>
</comment>
<evidence type="ECO:0000256" key="1">
    <source>
        <dbReference type="SAM" id="MobiDB-lite"/>
    </source>
</evidence>
<dbReference type="InterPro" id="IPR008638">
    <property type="entry name" value="FhaB/CdiA-like_TPS"/>
</dbReference>
<dbReference type="Pfam" id="PF18676">
    <property type="entry name" value="MBG_2"/>
    <property type="match status" value="2"/>
</dbReference>
<feature type="chain" id="PRO_5031005285" evidence="2">
    <location>
        <begin position="34"/>
        <end position="7312"/>
    </location>
</feature>
<dbReference type="RefSeq" id="WP_183994030.1">
    <property type="nucleotide sequence ID" value="NZ_JACIEH010000001.1"/>
</dbReference>
<organism evidence="4 5">
    <name type="scientific">Sphingomonas kyeonggiensis</name>
    <dbReference type="NCBI Taxonomy" id="1268553"/>
    <lineage>
        <taxon>Bacteria</taxon>
        <taxon>Pseudomonadati</taxon>
        <taxon>Pseudomonadota</taxon>
        <taxon>Alphaproteobacteria</taxon>
        <taxon>Sphingomonadales</taxon>
        <taxon>Sphingomonadaceae</taxon>
        <taxon>Sphingomonas</taxon>
    </lineage>
</organism>
<reference evidence="4 5" key="1">
    <citation type="submission" date="2020-08" db="EMBL/GenBank/DDBJ databases">
        <title>Genomic Encyclopedia of Type Strains, Phase IV (KMG-IV): sequencing the most valuable type-strain genomes for metagenomic binning, comparative biology and taxonomic classification.</title>
        <authorList>
            <person name="Goeker M."/>
        </authorList>
    </citation>
    <scope>NUCLEOTIDE SEQUENCE [LARGE SCALE GENOMIC DNA]</scope>
    <source>
        <strain evidence="4 5">DSM 101806</strain>
    </source>
</reference>
<gene>
    <name evidence="4" type="ORF">GGR46_000371</name>
</gene>
<feature type="compositionally biased region" description="Acidic residues" evidence="1">
    <location>
        <begin position="7300"/>
        <end position="7312"/>
    </location>
</feature>
<evidence type="ECO:0000259" key="3">
    <source>
        <dbReference type="SMART" id="SM00912"/>
    </source>
</evidence>
<dbReference type="SUPFAM" id="SSF51126">
    <property type="entry name" value="Pectin lyase-like"/>
    <property type="match status" value="1"/>
</dbReference>
<dbReference type="Pfam" id="PF18886">
    <property type="entry name" value="DUF5649"/>
    <property type="match status" value="8"/>
</dbReference>
<feature type="region of interest" description="Disordered" evidence="1">
    <location>
        <begin position="38"/>
        <end position="59"/>
    </location>
</feature>
<dbReference type="Pfam" id="PF18657">
    <property type="entry name" value="YDG"/>
    <property type="match status" value="6"/>
</dbReference>
<dbReference type="Proteomes" id="UP000557392">
    <property type="component" value="Unassembled WGS sequence"/>
</dbReference>
<evidence type="ECO:0000256" key="2">
    <source>
        <dbReference type="SAM" id="SignalP"/>
    </source>
</evidence>
<dbReference type="InterPro" id="IPR041286">
    <property type="entry name" value="MBG_2"/>
</dbReference>